<dbReference type="GO" id="GO:0005524">
    <property type="term" value="F:ATP binding"/>
    <property type="evidence" value="ECO:0007669"/>
    <property type="project" value="UniProtKB-KW"/>
</dbReference>
<proteinExistence type="predicted"/>
<keyword evidence="8" id="KW-0547">Nucleotide-binding</keyword>
<accession>A0AAN6JIU7</accession>
<evidence type="ECO:0000256" key="1">
    <source>
        <dbReference type="ARBA" id="ARBA00004141"/>
    </source>
</evidence>
<evidence type="ECO:0000256" key="5">
    <source>
        <dbReference type="ARBA" id="ARBA00023136"/>
    </source>
</evidence>
<protein>
    <submittedName>
        <fullName evidence="8">ATP-binding cassette transporter snq2</fullName>
    </submittedName>
</protein>
<dbReference type="GO" id="GO:0140359">
    <property type="term" value="F:ABC-type transporter activity"/>
    <property type="evidence" value="ECO:0007669"/>
    <property type="project" value="InterPro"/>
</dbReference>
<dbReference type="GO" id="GO:0016020">
    <property type="term" value="C:membrane"/>
    <property type="evidence" value="ECO:0007669"/>
    <property type="project" value="UniProtKB-SubCell"/>
</dbReference>
<dbReference type="AlphaFoldDB" id="A0AAN6JIU7"/>
<comment type="subcellular location">
    <subcellularLocation>
        <location evidence="1">Membrane</location>
        <topology evidence="1">Multi-pass membrane protein</topology>
    </subcellularLocation>
</comment>
<feature type="transmembrane region" description="Helical" evidence="6">
    <location>
        <begin position="55"/>
        <end position="76"/>
    </location>
</feature>
<evidence type="ECO:0000313" key="8">
    <source>
        <dbReference type="EMBL" id="KAK0525075.1"/>
    </source>
</evidence>
<feature type="transmembrane region" description="Helical" evidence="6">
    <location>
        <begin position="133"/>
        <end position="154"/>
    </location>
</feature>
<dbReference type="Proteomes" id="UP001176521">
    <property type="component" value="Unassembled WGS sequence"/>
</dbReference>
<organism evidence="8 9">
    <name type="scientific">Tilletia horrida</name>
    <dbReference type="NCBI Taxonomy" id="155126"/>
    <lineage>
        <taxon>Eukaryota</taxon>
        <taxon>Fungi</taxon>
        <taxon>Dikarya</taxon>
        <taxon>Basidiomycota</taxon>
        <taxon>Ustilaginomycotina</taxon>
        <taxon>Exobasidiomycetes</taxon>
        <taxon>Tilletiales</taxon>
        <taxon>Tilletiaceae</taxon>
        <taxon>Tilletia</taxon>
    </lineage>
</organism>
<keyword evidence="9" id="KW-1185">Reference proteome</keyword>
<evidence type="ECO:0000256" key="2">
    <source>
        <dbReference type="ARBA" id="ARBA00022448"/>
    </source>
</evidence>
<evidence type="ECO:0000256" key="4">
    <source>
        <dbReference type="ARBA" id="ARBA00022989"/>
    </source>
</evidence>
<name>A0AAN6JIU7_9BASI</name>
<reference evidence="8" key="1">
    <citation type="journal article" date="2023" name="PhytoFront">
        <title>Draft Genome Resources of Seven Strains of Tilletia horrida, Causal Agent of Kernel Smut of Rice.</title>
        <authorList>
            <person name="Khanal S."/>
            <person name="Antony Babu S."/>
            <person name="Zhou X.G."/>
        </authorList>
    </citation>
    <scope>NUCLEOTIDE SEQUENCE</scope>
    <source>
        <strain evidence="8">TX3</strain>
    </source>
</reference>
<feature type="transmembrane region" description="Helical" evidence="6">
    <location>
        <begin position="26"/>
        <end position="43"/>
    </location>
</feature>
<evidence type="ECO:0000256" key="3">
    <source>
        <dbReference type="ARBA" id="ARBA00022692"/>
    </source>
</evidence>
<feature type="domain" description="ABC-2 type transporter transmembrane" evidence="7">
    <location>
        <begin position="2"/>
        <end position="213"/>
    </location>
</feature>
<feature type="transmembrane region" description="Helical" evidence="6">
    <location>
        <begin position="160"/>
        <end position="182"/>
    </location>
</feature>
<feature type="transmembrane region" description="Helical" evidence="6">
    <location>
        <begin position="286"/>
        <end position="307"/>
    </location>
</feature>
<evidence type="ECO:0000313" key="9">
    <source>
        <dbReference type="Proteomes" id="UP001176521"/>
    </source>
</evidence>
<keyword evidence="2" id="KW-0813">Transport</keyword>
<feature type="transmembrane region" description="Helical" evidence="6">
    <location>
        <begin position="96"/>
        <end position="121"/>
    </location>
</feature>
<evidence type="ECO:0000259" key="7">
    <source>
        <dbReference type="Pfam" id="PF01061"/>
    </source>
</evidence>
<keyword evidence="3 6" id="KW-0812">Transmembrane</keyword>
<sequence length="312" mass="34779">MTQLSLVLKRALISSWRQPDYQFTRLFQHAVIALLTGLLFLNLDNSVASLQYRIFVIFMLTIVPALILAQTEPYYINARGVYNREASSKMYSGTVFAMGQLASEIPFSIACALVFFLLLYYPVHFQHGSDRAGYFFAFALLAEFFAVTLAQAIAALSPSVYIASLTNPFLIIIFALFCGVTIPKPTMPKFWRSWMYELNPFTRLVGGLVANELGGLPVRCRDSELSRFVPPMGQTCAQWAGAFLNDFGGYLANPNATSDCGYCQYATGDEFLPSVGIKFSTRGRDIGIFCAFIVFNLAVLMTAAKYLRFANR</sequence>
<keyword evidence="5 6" id="KW-0472">Membrane</keyword>
<evidence type="ECO:0000256" key="6">
    <source>
        <dbReference type="SAM" id="Phobius"/>
    </source>
</evidence>
<dbReference type="PANTHER" id="PTHR19241">
    <property type="entry name" value="ATP-BINDING CASSETTE TRANSPORTER"/>
    <property type="match status" value="1"/>
</dbReference>
<dbReference type="InterPro" id="IPR013525">
    <property type="entry name" value="ABC2_TM"/>
</dbReference>
<dbReference type="Pfam" id="PF01061">
    <property type="entry name" value="ABC2_membrane"/>
    <property type="match status" value="1"/>
</dbReference>
<keyword evidence="4 6" id="KW-1133">Transmembrane helix</keyword>
<comment type="caution">
    <text evidence="8">The sequence shown here is derived from an EMBL/GenBank/DDBJ whole genome shotgun (WGS) entry which is preliminary data.</text>
</comment>
<keyword evidence="8" id="KW-0067">ATP-binding</keyword>
<dbReference type="EMBL" id="JAPDMQ010000417">
    <property type="protein sequence ID" value="KAK0525075.1"/>
    <property type="molecule type" value="Genomic_DNA"/>
</dbReference>
<gene>
    <name evidence="8" type="primary">SNQ2_5</name>
    <name evidence="8" type="ORF">OC842_005630</name>
</gene>